<gene>
    <name evidence="1" type="ORF">DK427_08325</name>
</gene>
<dbReference type="EMBL" id="CP029551">
    <property type="protein sequence ID" value="AWN35749.1"/>
    <property type="molecule type" value="Genomic_DNA"/>
</dbReference>
<accession>A0A2U8VPW8</accession>
<dbReference type="Proteomes" id="UP000246058">
    <property type="component" value="Chromosome"/>
</dbReference>
<dbReference type="AlphaFoldDB" id="A0A2U8VPW8"/>
<reference evidence="1 2" key="1">
    <citation type="submission" date="2018-05" db="EMBL/GenBank/DDBJ databases">
        <title>Complete Genome Sequence of Methylobacterium sp. 17Sr1-43.</title>
        <authorList>
            <person name="Srinivasan S."/>
        </authorList>
    </citation>
    <scope>NUCLEOTIDE SEQUENCE [LARGE SCALE GENOMIC DNA]</scope>
    <source>
        <strain evidence="1 2">17Sr1-43</strain>
    </source>
</reference>
<evidence type="ECO:0000313" key="1">
    <source>
        <dbReference type="EMBL" id="AWN35749.1"/>
    </source>
</evidence>
<organism evidence="1 2">
    <name type="scientific">Methylobacterium radiodurans</name>
    <dbReference type="NCBI Taxonomy" id="2202828"/>
    <lineage>
        <taxon>Bacteria</taxon>
        <taxon>Pseudomonadati</taxon>
        <taxon>Pseudomonadota</taxon>
        <taxon>Alphaproteobacteria</taxon>
        <taxon>Hyphomicrobiales</taxon>
        <taxon>Methylobacteriaceae</taxon>
        <taxon>Methylobacterium</taxon>
    </lineage>
</organism>
<name>A0A2U8VPW8_9HYPH</name>
<dbReference type="KEGG" id="meti:DK427_08325"/>
<proteinExistence type="predicted"/>
<evidence type="ECO:0000313" key="2">
    <source>
        <dbReference type="Proteomes" id="UP000246058"/>
    </source>
</evidence>
<sequence length="72" mass="7795">MGAVMATDLSRAAVRRALEARAAQIRADVRAELARAGRAAHRARVSRPLPRDPDDALRLTATDLGVGRFGRF</sequence>
<keyword evidence="2" id="KW-1185">Reference proteome</keyword>
<protein>
    <submittedName>
        <fullName evidence="1">Uncharacterized protein</fullName>
    </submittedName>
</protein>